<evidence type="ECO:0000313" key="1">
    <source>
        <dbReference type="EMBL" id="DAE14864.1"/>
    </source>
</evidence>
<protein>
    <submittedName>
        <fullName evidence="1">Uncharacterized protein</fullName>
    </submittedName>
</protein>
<proteinExistence type="predicted"/>
<name>A0A8S5Q733_9CAUD</name>
<dbReference type="Gene3D" id="3.80.10.10">
    <property type="entry name" value="Ribonuclease Inhibitor"/>
    <property type="match status" value="1"/>
</dbReference>
<dbReference type="InterPro" id="IPR032675">
    <property type="entry name" value="LRR_dom_sf"/>
</dbReference>
<dbReference type="SUPFAM" id="SSF52058">
    <property type="entry name" value="L domain-like"/>
    <property type="match status" value="1"/>
</dbReference>
<reference evidence="1" key="1">
    <citation type="journal article" date="2021" name="Proc. Natl. Acad. Sci. U.S.A.">
        <title>A Catalog of Tens of Thousands of Viruses from Human Metagenomes Reveals Hidden Associations with Chronic Diseases.</title>
        <authorList>
            <person name="Tisza M.J."/>
            <person name="Buck C.B."/>
        </authorList>
    </citation>
    <scope>NUCLEOTIDE SEQUENCE</scope>
    <source>
        <strain evidence="1">CtUT63</strain>
    </source>
</reference>
<dbReference type="EMBL" id="BK015595">
    <property type="protein sequence ID" value="DAE14864.1"/>
    <property type="molecule type" value="Genomic_DNA"/>
</dbReference>
<sequence length="521" mass="59485">MAFLAGYDTVASYVTFIVNEDRFPCYDGKGADYIPDPIISTDAFNRNLWLSANNPGFVDVDWGDGTKDQYPLVKISDGSYRIVFRSLDIEYKKNPDDTTWWYRKEDGSQYIPVPPHKYSDIRRREVTMRFSNVIDREFNMDGIVLHEFPIFNLPNITHLNMVRSVLKNGDIPYDRISKSVNLRNIQMGSFSHSGVWSNWPEGFLNMKNLRYFGCNNVFNFGDDPDSNWRRFSEWKNLAELNFNWCNIPSYDPAFNSIPAVNINIISNRNNIPVFDEVDKVGDDKKGVAFMGNSSSWKQDLVGGKLNKIQSTYCCSGTVPVDDLPDYLYEIREFRIWNLHDVGRFINTQERADTFVNTFYDKIMSWSYITMSQTASDGNRNQFYKLTLDLYIAASPTNKRPSGVYQAPDGFVKGVSNGNPTTPMEKVYVLTNNYGQTWVLAPAPASKAALTRARRAGKARITPFVLGVKDGHVSVFSGDVLDDNMSKYNFADKYEAIDICNDLGLDSSPVVEYFRRIEEGEV</sequence>
<accession>A0A8S5Q733</accession>
<organism evidence="1">
    <name type="scientific">Podoviridae sp. ctUT63</name>
    <dbReference type="NCBI Taxonomy" id="2825253"/>
    <lineage>
        <taxon>Viruses</taxon>
        <taxon>Duplodnaviria</taxon>
        <taxon>Heunggongvirae</taxon>
        <taxon>Uroviricota</taxon>
        <taxon>Caudoviricetes</taxon>
    </lineage>
</organism>